<dbReference type="VEuPathDB" id="FungiDB:PC9H_005288"/>
<evidence type="ECO:0000313" key="3">
    <source>
        <dbReference type="EMBL" id="KAF7433338.1"/>
    </source>
</evidence>
<dbReference type="GeneID" id="59375106"/>
<dbReference type="EMBL" id="JACETU010000003">
    <property type="protein sequence ID" value="KAF7433338.1"/>
    <property type="molecule type" value="Genomic_DNA"/>
</dbReference>
<reference evidence="3" key="1">
    <citation type="submission" date="2019-07" db="EMBL/GenBank/DDBJ databases">
        <authorList>
            <person name="Palmer J.M."/>
        </authorList>
    </citation>
    <scope>NUCLEOTIDE SEQUENCE</scope>
    <source>
        <strain evidence="3">PC9</strain>
    </source>
</reference>
<dbReference type="AlphaFoldDB" id="A0A8H7A0F5"/>
<name>A0A8H7A0F5_PLEOS</name>
<evidence type="ECO:0000313" key="4">
    <source>
        <dbReference type="Proteomes" id="UP000623687"/>
    </source>
</evidence>
<keyword evidence="4" id="KW-1185">Reference proteome</keyword>
<proteinExistence type="predicted"/>
<keyword evidence="1" id="KW-0175">Coiled coil</keyword>
<accession>A0A8H7A0F5</accession>
<feature type="compositionally biased region" description="Low complexity" evidence="2">
    <location>
        <begin position="109"/>
        <end position="120"/>
    </location>
</feature>
<sequence length="227" mass="25045">MYFSAFQQAVVRNMNDKNAQLQKQLENVVREELERDLELERRKVREVHEASRERDKEYQKLKANVVIPSPLRNAQHDKIKRKALLAPDSGGGPQGNIGFPGADGYSRHLPQNPNSNQPLNVGAVVGDMQANGIQRTPLIARNGGGQYLQQTTAPANSGWGGNSQQRRPFPQAGYRSGTASDRSESANEIENMLMSGGNVPARREGGWGADTQRRKPHPGTVQRGMPD</sequence>
<feature type="coiled-coil region" evidence="1">
    <location>
        <begin position="11"/>
        <end position="50"/>
    </location>
</feature>
<dbReference type="OrthoDB" id="441210at2759"/>
<dbReference type="RefSeq" id="XP_036633365.1">
    <property type="nucleotide sequence ID" value="XM_036774863.1"/>
</dbReference>
<evidence type="ECO:0000256" key="2">
    <source>
        <dbReference type="SAM" id="MobiDB-lite"/>
    </source>
</evidence>
<comment type="caution">
    <text evidence="3">The sequence shown here is derived from an EMBL/GenBank/DDBJ whole genome shotgun (WGS) entry which is preliminary data.</text>
</comment>
<feature type="region of interest" description="Disordered" evidence="2">
    <location>
        <begin position="85"/>
        <end position="120"/>
    </location>
</feature>
<feature type="region of interest" description="Disordered" evidence="2">
    <location>
        <begin position="149"/>
        <end position="227"/>
    </location>
</feature>
<protein>
    <submittedName>
        <fullName evidence="3">Uncharacterized protein</fullName>
    </submittedName>
</protein>
<evidence type="ECO:0000256" key="1">
    <source>
        <dbReference type="SAM" id="Coils"/>
    </source>
</evidence>
<gene>
    <name evidence="3" type="ORF">PC9H_005288</name>
</gene>
<organism evidence="3 4">
    <name type="scientific">Pleurotus ostreatus</name>
    <name type="common">Oyster mushroom</name>
    <name type="synonym">White-rot fungus</name>
    <dbReference type="NCBI Taxonomy" id="5322"/>
    <lineage>
        <taxon>Eukaryota</taxon>
        <taxon>Fungi</taxon>
        <taxon>Dikarya</taxon>
        <taxon>Basidiomycota</taxon>
        <taxon>Agaricomycotina</taxon>
        <taxon>Agaricomycetes</taxon>
        <taxon>Agaricomycetidae</taxon>
        <taxon>Agaricales</taxon>
        <taxon>Pleurotineae</taxon>
        <taxon>Pleurotaceae</taxon>
        <taxon>Pleurotus</taxon>
    </lineage>
</organism>
<dbReference type="Proteomes" id="UP000623687">
    <property type="component" value="Unassembled WGS sequence"/>
</dbReference>